<dbReference type="OrthoDB" id="10005936at2"/>
<dbReference type="Proteomes" id="UP000244224">
    <property type="component" value="Unassembled WGS sequence"/>
</dbReference>
<keyword evidence="2" id="KW-1185">Reference proteome</keyword>
<accession>A0A2T6B8J2</accession>
<evidence type="ECO:0000313" key="2">
    <source>
        <dbReference type="Proteomes" id="UP000244224"/>
    </source>
</evidence>
<proteinExistence type="predicted"/>
<dbReference type="EMBL" id="QBKP01000002">
    <property type="protein sequence ID" value="PTX52376.1"/>
    <property type="molecule type" value="Genomic_DNA"/>
</dbReference>
<name>A0A2T6B8J2_9RHOB</name>
<organism evidence="1 2">
    <name type="scientific">Gemmobacter caeni</name>
    <dbReference type="NCBI Taxonomy" id="589035"/>
    <lineage>
        <taxon>Bacteria</taxon>
        <taxon>Pseudomonadati</taxon>
        <taxon>Pseudomonadota</taxon>
        <taxon>Alphaproteobacteria</taxon>
        <taxon>Rhodobacterales</taxon>
        <taxon>Paracoccaceae</taxon>
        <taxon>Gemmobacter</taxon>
    </lineage>
</organism>
<comment type="caution">
    <text evidence="1">The sequence shown here is derived from an EMBL/GenBank/DDBJ whole genome shotgun (WGS) entry which is preliminary data.</text>
</comment>
<dbReference type="RefSeq" id="WP_108127767.1">
    <property type="nucleotide sequence ID" value="NZ_QBKP01000002.1"/>
</dbReference>
<reference evidence="1 2" key="1">
    <citation type="submission" date="2018-04" db="EMBL/GenBank/DDBJ databases">
        <title>Genomic Encyclopedia of Archaeal and Bacterial Type Strains, Phase II (KMG-II): from individual species to whole genera.</title>
        <authorList>
            <person name="Goeker M."/>
        </authorList>
    </citation>
    <scope>NUCLEOTIDE SEQUENCE [LARGE SCALE GENOMIC DNA]</scope>
    <source>
        <strain evidence="1 2">DSM 21823</strain>
    </source>
</reference>
<dbReference type="AlphaFoldDB" id="A0A2T6B8J2"/>
<gene>
    <name evidence="1" type="ORF">C8N34_102155</name>
</gene>
<protein>
    <submittedName>
        <fullName evidence="1">Uncharacterized protein</fullName>
    </submittedName>
</protein>
<sequence>MPQTIKTAFTQNALRAEFRGHKAQVLPMHAALLAEFDQADLARAVGQTVQPGHLLVGWMDGAERRGMVLNPNAGNDLILVIPTTDGEEDKVPAGNLQRAAIRLFEMGRESLRDHARVAEENAKLRAEHEKALAKDPDAAEPTYLTPRYPADAFARVPGLLTCVQDGLRATLEDPFTDIAAKSQAYAVQYEIGRANANVLTPEQMSKVTEYRALREEIGALQPTHELALTPPAAAYEGDGEAARALLGGLPVRGAGFTAAQMAAIAANPVISREVFGALTTTPVARVNGRMISAQDHDLVLQELGRHEERTWAPEALNRISEILGDRMPGYRFQARLFSKEDADVLLVRDHVGAYLYSWDSASRVAEINVRDRVLSTYTEADVPSDEMIDAARVALQDLRYDNGAEIDFFFADVLEAEEDAPEL</sequence>
<evidence type="ECO:0000313" key="1">
    <source>
        <dbReference type="EMBL" id="PTX52376.1"/>
    </source>
</evidence>